<reference evidence="3" key="1">
    <citation type="submission" date="2021-01" db="EMBL/GenBank/DDBJ databases">
        <title>Whole genome shotgun sequence of Actinoplanes rishiriensis NBRC 108556.</title>
        <authorList>
            <person name="Komaki H."/>
            <person name="Tamura T."/>
        </authorList>
    </citation>
    <scope>NUCLEOTIDE SEQUENCE</scope>
    <source>
        <strain evidence="3">NBRC 108556</strain>
    </source>
</reference>
<name>A0A919MZG9_9ACTN</name>
<keyword evidence="4" id="KW-1185">Reference proteome</keyword>
<comment type="caution">
    <text evidence="3">The sequence shown here is derived from an EMBL/GenBank/DDBJ whole genome shotgun (WGS) entry which is preliminary data.</text>
</comment>
<feature type="domain" description="VanZ-like" evidence="2">
    <location>
        <begin position="86"/>
        <end position="154"/>
    </location>
</feature>
<dbReference type="RefSeq" id="WP_203785329.1">
    <property type="nucleotide sequence ID" value="NZ_BOMV01000061.1"/>
</dbReference>
<keyword evidence="1" id="KW-1133">Transmembrane helix</keyword>
<evidence type="ECO:0000256" key="1">
    <source>
        <dbReference type="SAM" id="Phobius"/>
    </source>
</evidence>
<sequence length="165" mass="16950">MVDTVVIWNVVTAPATLAVLAATLLLAWPLGRRRGRAGVLFVLVFGGILAATATTTPAYPAASGVEPYLAGFGSPGYLFGGFGSNLERLANIGLYLPLGLIGTLLWARPVTVLAGCAGLSFLLEAWQGLIGRSGDAVDVVHNTVGALVGVLIARGWTYLASQGTV</sequence>
<dbReference type="InterPro" id="IPR006976">
    <property type="entry name" value="VanZ-like"/>
</dbReference>
<evidence type="ECO:0000313" key="4">
    <source>
        <dbReference type="Proteomes" id="UP000636960"/>
    </source>
</evidence>
<feature type="transmembrane region" description="Helical" evidence="1">
    <location>
        <begin position="39"/>
        <end position="59"/>
    </location>
</feature>
<dbReference type="EMBL" id="BOMV01000061">
    <property type="protein sequence ID" value="GIE98300.1"/>
    <property type="molecule type" value="Genomic_DNA"/>
</dbReference>
<dbReference type="Pfam" id="PF04892">
    <property type="entry name" value="VanZ"/>
    <property type="match status" value="1"/>
</dbReference>
<feature type="transmembrane region" description="Helical" evidence="1">
    <location>
        <begin position="6"/>
        <end position="27"/>
    </location>
</feature>
<dbReference type="Proteomes" id="UP000636960">
    <property type="component" value="Unassembled WGS sequence"/>
</dbReference>
<accession>A0A919MZG9</accession>
<gene>
    <name evidence="3" type="ORF">Ari01nite_57650</name>
</gene>
<protein>
    <recommendedName>
        <fullName evidence="2">VanZ-like domain-containing protein</fullName>
    </recommendedName>
</protein>
<keyword evidence="1" id="KW-0472">Membrane</keyword>
<organism evidence="3 4">
    <name type="scientific">Paractinoplanes rishiriensis</name>
    <dbReference type="NCBI Taxonomy" id="1050105"/>
    <lineage>
        <taxon>Bacteria</taxon>
        <taxon>Bacillati</taxon>
        <taxon>Actinomycetota</taxon>
        <taxon>Actinomycetes</taxon>
        <taxon>Micromonosporales</taxon>
        <taxon>Micromonosporaceae</taxon>
        <taxon>Paractinoplanes</taxon>
    </lineage>
</organism>
<evidence type="ECO:0000259" key="2">
    <source>
        <dbReference type="Pfam" id="PF04892"/>
    </source>
</evidence>
<proteinExistence type="predicted"/>
<keyword evidence="1" id="KW-0812">Transmembrane</keyword>
<dbReference type="AlphaFoldDB" id="A0A919MZG9"/>
<feature type="transmembrane region" description="Helical" evidence="1">
    <location>
        <begin position="94"/>
        <end position="123"/>
    </location>
</feature>
<evidence type="ECO:0000313" key="3">
    <source>
        <dbReference type="EMBL" id="GIE98300.1"/>
    </source>
</evidence>